<dbReference type="Proteomes" id="UP000535890">
    <property type="component" value="Unassembled WGS sequence"/>
</dbReference>
<dbReference type="GO" id="GO:0070043">
    <property type="term" value="F:rRNA (guanine-N7-)-methyltransferase activity"/>
    <property type="evidence" value="ECO:0007669"/>
    <property type="project" value="UniProtKB-UniRule"/>
</dbReference>
<comment type="caution">
    <text evidence="8">The sequence shown here is derived from an EMBL/GenBank/DDBJ whole genome shotgun (WGS) entry which is preliminary data.</text>
</comment>
<dbReference type="InterPro" id="IPR003682">
    <property type="entry name" value="rRNA_ssu_MeTfrase_G"/>
</dbReference>
<feature type="binding site" evidence="6">
    <location>
        <position position="85"/>
    </location>
    <ligand>
        <name>S-adenosyl-L-methionine</name>
        <dbReference type="ChEBI" id="CHEBI:59789"/>
    </ligand>
</feature>
<keyword evidence="4 6" id="KW-0808">Transferase</keyword>
<dbReference type="AlphaFoldDB" id="A0A7Y9DZD7"/>
<name>A0A7Y9DZD7_9PSEU</name>
<accession>A0A7Y9DZD7</accession>
<dbReference type="InterPro" id="IPR029063">
    <property type="entry name" value="SAM-dependent_MTases_sf"/>
</dbReference>
<sequence>MTVGEQDRLEGPSSPTPEAVELFGDALPRAQRFAELLAGPGTEQGVIGPRELPRLWNRHLVNSAWVGTVIPQDASVVDVGSGAGLPGIPLALARPDLRITLLEPMARRVAWLEEVVATLGLDVTVVRGRAEERETRRAVGESDVATARAVAPLGRLAAWSLPLVRPGGTLAALKGASAPDEVRRDAVELRAAGGGDVEVVTTGAGDALTHIVVVHRTERRTAAGSGPGGGRRGRGRKDRSS</sequence>
<protein>
    <recommendedName>
        <fullName evidence="6">Ribosomal RNA small subunit methyltransferase G</fullName>
        <ecNumber evidence="6">2.1.1.-</ecNumber>
    </recommendedName>
    <alternativeName>
        <fullName evidence="6">16S rRNA 7-methylguanosine methyltransferase</fullName>
        <shortName evidence="6">16S rRNA m7G methyltransferase</shortName>
    </alternativeName>
</protein>
<evidence type="ECO:0000313" key="9">
    <source>
        <dbReference type="Proteomes" id="UP000535890"/>
    </source>
</evidence>
<feature type="binding site" evidence="6">
    <location>
        <begin position="130"/>
        <end position="131"/>
    </location>
    <ligand>
        <name>S-adenosyl-L-methionine</name>
        <dbReference type="ChEBI" id="CHEBI:59789"/>
    </ligand>
</feature>
<dbReference type="NCBIfam" id="TIGR00138">
    <property type="entry name" value="rsmG_gidB"/>
    <property type="match status" value="1"/>
</dbReference>
<dbReference type="Pfam" id="PF02527">
    <property type="entry name" value="GidB"/>
    <property type="match status" value="1"/>
</dbReference>
<keyword evidence="9" id="KW-1185">Reference proteome</keyword>
<evidence type="ECO:0000313" key="8">
    <source>
        <dbReference type="EMBL" id="NYD38313.1"/>
    </source>
</evidence>
<feature type="binding site" evidence="6">
    <location>
        <position position="148"/>
    </location>
    <ligand>
        <name>S-adenosyl-L-methionine</name>
        <dbReference type="ChEBI" id="CHEBI:59789"/>
    </ligand>
</feature>
<proteinExistence type="inferred from homology"/>
<evidence type="ECO:0000256" key="3">
    <source>
        <dbReference type="ARBA" id="ARBA00022603"/>
    </source>
</evidence>
<evidence type="ECO:0000256" key="1">
    <source>
        <dbReference type="ARBA" id="ARBA00022490"/>
    </source>
</evidence>
<keyword evidence="5 6" id="KW-0949">S-adenosyl-L-methionine</keyword>
<evidence type="ECO:0000256" key="5">
    <source>
        <dbReference type="ARBA" id="ARBA00022691"/>
    </source>
</evidence>
<evidence type="ECO:0000256" key="7">
    <source>
        <dbReference type="SAM" id="MobiDB-lite"/>
    </source>
</evidence>
<comment type="caution">
    <text evidence="6">Lacks conserved residue(s) required for the propagation of feature annotation.</text>
</comment>
<evidence type="ECO:0000256" key="6">
    <source>
        <dbReference type="HAMAP-Rule" id="MF_00074"/>
    </source>
</evidence>
<keyword evidence="3 6" id="KW-0489">Methyltransferase</keyword>
<dbReference type="PANTHER" id="PTHR31760">
    <property type="entry name" value="S-ADENOSYL-L-METHIONINE-DEPENDENT METHYLTRANSFERASES SUPERFAMILY PROTEIN"/>
    <property type="match status" value="1"/>
</dbReference>
<feature type="compositionally biased region" description="Basic residues" evidence="7">
    <location>
        <begin position="231"/>
        <end position="241"/>
    </location>
</feature>
<dbReference type="SUPFAM" id="SSF53335">
    <property type="entry name" value="S-adenosyl-L-methionine-dependent methyltransferases"/>
    <property type="match status" value="1"/>
</dbReference>
<dbReference type="Gene3D" id="3.40.50.150">
    <property type="entry name" value="Vaccinia Virus protein VP39"/>
    <property type="match status" value="1"/>
</dbReference>
<comment type="subcellular location">
    <subcellularLocation>
        <location evidence="6">Cytoplasm</location>
    </subcellularLocation>
</comment>
<dbReference type="EMBL" id="JACCBN010000001">
    <property type="protein sequence ID" value="NYD38313.1"/>
    <property type="molecule type" value="Genomic_DNA"/>
</dbReference>
<organism evidence="8 9">
    <name type="scientific">Actinomycetospora corticicola</name>
    <dbReference type="NCBI Taxonomy" id="663602"/>
    <lineage>
        <taxon>Bacteria</taxon>
        <taxon>Bacillati</taxon>
        <taxon>Actinomycetota</taxon>
        <taxon>Actinomycetes</taxon>
        <taxon>Pseudonocardiales</taxon>
        <taxon>Pseudonocardiaceae</taxon>
        <taxon>Actinomycetospora</taxon>
    </lineage>
</organism>
<comment type="similarity">
    <text evidence="6">Belongs to the methyltransferase superfamily. RNA methyltransferase RsmG family.</text>
</comment>
<feature type="region of interest" description="Disordered" evidence="7">
    <location>
        <begin position="217"/>
        <end position="241"/>
    </location>
</feature>
<dbReference type="EC" id="2.1.1.-" evidence="6"/>
<reference evidence="8 9" key="1">
    <citation type="submission" date="2020-07" db="EMBL/GenBank/DDBJ databases">
        <title>Sequencing the genomes of 1000 actinobacteria strains.</title>
        <authorList>
            <person name="Klenk H.-P."/>
        </authorList>
    </citation>
    <scope>NUCLEOTIDE SEQUENCE [LARGE SCALE GENOMIC DNA]</scope>
    <source>
        <strain evidence="8 9">DSM 45772</strain>
    </source>
</reference>
<evidence type="ECO:0000256" key="2">
    <source>
        <dbReference type="ARBA" id="ARBA00022552"/>
    </source>
</evidence>
<dbReference type="HAMAP" id="MF_00074">
    <property type="entry name" value="16SrRNA_methyltr_G"/>
    <property type="match status" value="1"/>
</dbReference>
<feature type="binding site" evidence="6">
    <location>
        <position position="80"/>
    </location>
    <ligand>
        <name>S-adenosyl-L-methionine</name>
        <dbReference type="ChEBI" id="CHEBI:59789"/>
    </ligand>
</feature>
<keyword evidence="1 6" id="KW-0963">Cytoplasm</keyword>
<comment type="function">
    <text evidence="6">Specifically methylates the N7 position of a guanine in 16S rRNA.</text>
</comment>
<dbReference type="GO" id="GO:0005829">
    <property type="term" value="C:cytosol"/>
    <property type="evidence" value="ECO:0007669"/>
    <property type="project" value="TreeGrafter"/>
</dbReference>
<dbReference type="PANTHER" id="PTHR31760:SF0">
    <property type="entry name" value="S-ADENOSYL-L-METHIONINE-DEPENDENT METHYLTRANSFERASES SUPERFAMILY PROTEIN"/>
    <property type="match status" value="1"/>
</dbReference>
<keyword evidence="2 6" id="KW-0698">rRNA processing</keyword>
<gene>
    <name evidence="6" type="primary">rsmG</name>
    <name evidence="8" type="ORF">BJ983_004415</name>
</gene>
<dbReference type="RefSeq" id="WP_179795777.1">
    <property type="nucleotide sequence ID" value="NZ_BAABHP010000015.1"/>
</dbReference>
<evidence type="ECO:0000256" key="4">
    <source>
        <dbReference type="ARBA" id="ARBA00022679"/>
    </source>
</evidence>